<evidence type="ECO:0000256" key="2">
    <source>
        <dbReference type="SAM" id="SignalP"/>
    </source>
</evidence>
<feature type="region of interest" description="Disordered" evidence="1">
    <location>
        <begin position="302"/>
        <end position="344"/>
    </location>
</feature>
<name>A0ABW1U373_9BURK</name>
<comment type="caution">
    <text evidence="4">The sequence shown here is derived from an EMBL/GenBank/DDBJ whole genome shotgun (WGS) entry which is preliminary data.</text>
</comment>
<evidence type="ECO:0000259" key="3">
    <source>
        <dbReference type="Pfam" id="PF01345"/>
    </source>
</evidence>
<feature type="compositionally biased region" description="Gly residues" evidence="1">
    <location>
        <begin position="331"/>
        <end position="344"/>
    </location>
</feature>
<feature type="chain" id="PRO_5045535808" evidence="2">
    <location>
        <begin position="34"/>
        <end position="836"/>
    </location>
</feature>
<dbReference type="NCBIfam" id="TIGR01451">
    <property type="entry name" value="B_ant_repeat"/>
    <property type="match status" value="1"/>
</dbReference>
<reference evidence="5" key="1">
    <citation type="journal article" date="2019" name="Int. J. Syst. Evol. Microbiol.">
        <title>The Global Catalogue of Microorganisms (GCM) 10K type strain sequencing project: providing services to taxonomists for standard genome sequencing and annotation.</title>
        <authorList>
            <consortium name="The Broad Institute Genomics Platform"/>
            <consortium name="The Broad Institute Genome Sequencing Center for Infectious Disease"/>
            <person name="Wu L."/>
            <person name="Ma J."/>
        </authorList>
    </citation>
    <scope>NUCLEOTIDE SEQUENCE [LARGE SCALE GENOMIC DNA]</scope>
    <source>
        <strain evidence="5">CCUG 39402</strain>
    </source>
</reference>
<keyword evidence="5" id="KW-1185">Reference proteome</keyword>
<dbReference type="InterPro" id="IPR001434">
    <property type="entry name" value="OmcB-like_DUF11"/>
</dbReference>
<sequence length="836" mass="79751">MASLRKSAMTFRLWLCAAAWCCALLGLVSPALAQVCAAPGVAGTLAVAAANTVVNTYYPGTVAGGTAGGTTIGYTSGSSRGAAAIAAGDLVLIIQMQDGTGATTTNSSAYSFAAAAAGRYEFARVVSLGTNVLNLSAGLLNAYVQNTATANNQTYQVIRVPQYSTLTISAGGSIVPSPWDGTTGGVVVVDVAGAFTNNGSINASYAGFRGNAGLSLAGASGAAQLDLTNIDYARPDAYGAHGGKGEGTAGTPDRILNVFSAPGVLLTSGTTSANGTATNATTTAQSISTTAAYLTATSRSYNGGSRAAGAPGNAGGGGDDSDPAANDENSGGAGGGNSGAGGRGGNTWNTNFALGGFGGNTTTPLLANKLTLGGGGGSGSTNNAFNLDASGGAGGGLVFVKAGTVGGTGSLLANGQAGRSIPLANSGNCPNNGPSSCDGAGGGGAGGGIVVLASSGTVALAQVRGGQGGNINGTIHGPGGGGGGGFVIASTGITVTTNFPGGIAGLTNVNTTPSAYGAGAGGNGASAAVSNAGLPANAGGLPANCLPALTTTKRTSTPAATTIVSPPGTSTYSIVVANPAGEGDARGIRLYDPSLPGGSATVANPPLPTVVFSTVPSACALGTRTASVDPANGATSTFTAGTFNLPGGCTLTYTFTVNASTSLPNGTYNNSALAFFLDPTDSSGSRTVTTALPPAASGLTANTSFTTGGTVGGSNYDGNNAANTGDDIRVQRSANLQISKTDGLTNATAGGTTSYTVTVANQGPSDGSGTVLTDPAVSGLSCTAVTCSVVSGAASCPLAGSVTVPNLQGSGITLATFPAVSSLAFSLTCGVTATGQ</sequence>
<evidence type="ECO:0000313" key="4">
    <source>
        <dbReference type="EMBL" id="MFC6283990.1"/>
    </source>
</evidence>
<gene>
    <name evidence="4" type="ORF">ACFQND_22420</name>
</gene>
<evidence type="ECO:0000313" key="5">
    <source>
        <dbReference type="Proteomes" id="UP001596270"/>
    </source>
</evidence>
<protein>
    <submittedName>
        <fullName evidence="4">Beta strand repeat-containing protein</fullName>
    </submittedName>
</protein>
<dbReference type="RefSeq" id="WP_371439756.1">
    <property type="nucleotide sequence ID" value="NZ_JBHSRS010000084.1"/>
</dbReference>
<dbReference type="EMBL" id="JBHSRS010000084">
    <property type="protein sequence ID" value="MFC6283990.1"/>
    <property type="molecule type" value="Genomic_DNA"/>
</dbReference>
<organism evidence="4 5">
    <name type="scientific">Polaromonas aquatica</name>
    <dbReference type="NCBI Taxonomy" id="332657"/>
    <lineage>
        <taxon>Bacteria</taxon>
        <taxon>Pseudomonadati</taxon>
        <taxon>Pseudomonadota</taxon>
        <taxon>Betaproteobacteria</taxon>
        <taxon>Burkholderiales</taxon>
        <taxon>Comamonadaceae</taxon>
        <taxon>Polaromonas</taxon>
    </lineage>
</organism>
<accession>A0ABW1U373</accession>
<dbReference type="Proteomes" id="UP001596270">
    <property type="component" value="Unassembled WGS sequence"/>
</dbReference>
<feature type="domain" description="DUF11" evidence="3">
    <location>
        <begin position="736"/>
        <end position="808"/>
    </location>
</feature>
<dbReference type="Pfam" id="PF01345">
    <property type="entry name" value="DUF11"/>
    <property type="match status" value="1"/>
</dbReference>
<evidence type="ECO:0000256" key="1">
    <source>
        <dbReference type="SAM" id="MobiDB-lite"/>
    </source>
</evidence>
<keyword evidence="2" id="KW-0732">Signal</keyword>
<dbReference type="InterPro" id="IPR047589">
    <property type="entry name" value="DUF11_rpt"/>
</dbReference>
<proteinExistence type="predicted"/>
<feature type="signal peptide" evidence="2">
    <location>
        <begin position="1"/>
        <end position="33"/>
    </location>
</feature>